<feature type="region of interest" description="Disordered" evidence="2">
    <location>
        <begin position="1"/>
        <end position="87"/>
    </location>
</feature>
<evidence type="ECO:0000256" key="1">
    <source>
        <dbReference type="SAM" id="Coils"/>
    </source>
</evidence>
<feature type="transmembrane region" description="Helical" evidence="3">
    <location>
        <begin position="95"/>
        <end position="117"/>
    </location>
</feature>
<dbReference type="AlphaFoldDB" id="A0A6L8Q5V6"/>
<name>A0A6L8Q5V6_9ACTN</name>
<sequence>MAAKRVHHPMHIKRRTRGSSNEISFSVLDAAREARDAEERDRHEGGSGGPSLFTLGKGKKPRPTPVKGQSIVLSGEAPASPSASSSAVDRKMRGIVPVFVVVCALLVITLVGGQALMSMREQQKSLLDTLNDQVDIIKSCDESLLPFDELVIEQCDAKRLSPSATGDAAPSAEALNEGYRAIVAEIAPMRTQLEDSIASMETLQSSLSDNDDKEAASQVVTAARSRLNMLDAGVNIIEESLMATEAFLKARSGWNAVINADAAIREATALAEEMSKENILASQAKGNEALAFLEEAQQDFSQAEAAYPGLDLAAFEAYVVKRMESQQAALAADDAYLSRNKEELEAQNSRYNALEEEAAALAQELGEDDPEQIVALRFYKEIEADQSAYEAERLKAGNADAFLREYLGTAS</sequence>
<reference evidence="4 5" key="1">
    <citation type="submission" date="2019-07" db="EMBL/GenBank/DDBJ databases">
        <title>Draft genome sequence of Adlercreutzia equolifaciens IPLA 37004, a human intestinal strain that does not produces equol from daidzein.</title>
        <authorList>
            <person name="Vazquez L."/>
            <person name="Florez A.B."/>
            <person name="Mayo B."/>
        </authorList>
    </citation>
    <scope>NUCLEOTIDE SEQUENCE [LARGE SCALE GENOMIC DNA]</scope>
    <source>
        <strain evidence="4 5">IPLA 37004</strain>
    </source>
</reference>
<keyword evidence="3" id="KW-0472">Membrane</keyword>
<feature type="compositionally biased region" description="Basic and acidic residues" evidence="2">
    <location>
        <begin position="30"/>
        <end position="45"/>
    </location>
</feature>
<evidence type="ECO:0000313" key="5">
    <source>
        <dbReference type="Proteomes" id="UP000472380"/>
    </source>
</evidence>
<keyword evidence="1" id="KW-0175">Coiled coil</keyword>
<comment type="caution">
    <text evidence="4">The sequence shown here is derived from an EMBL/GenBank/DDBJ whole genome shotgun (WGS) entry which is preliminary data.</text>
</comment>
<evidence type="ECO:0000256" key="3">
    <source>
        <dbReference type="SAM" id="Phobius"/>
    </source>
</evidence>
<keyword evidence="3" id="KW-1133">Transmembrane helix</keyword>
<evidence type="ECO:0000256" key="2">
    <source>
        <dbReference type="SAM" id="MobiDB-lite"/>
    </source>
</evidence>
<keyword evidence="3" id="KW-0812">Transmembrane</keyword>
<proteinExistence type="predicted"/>
<feature type="compositionally biased region" description="Basic residues" evidence="2">
    <location>
        <begin position="1"/>
        <end position="17"/>
    </location>
</feature>
<dbReference type="EMBL" id="VJNE01000019">
    <property type="protein sequence ID" value="MZG28689.1"/>
    <property type="molecule type" value="Genomic_DNA"/>
</dbReference>
<protein>
    <submittedName>
        <fullName evidence="4">Uncharacterized protein</fullName>
    </submittedName>
</protein>
<evidence type="ECO:0000313" key="4">
    <source>
        <dbReference type="EMBL" id="MZG28689.1"/>
    </source>
</evidence>
<accession>A0A6L8Q5V6</accession>
<feature type="coiled-coil region" evidence="1">
    <location>
        <begin position="337"/>
        <end position="364"/>
    </location>
</feature>
<organism evidence="4 5">
    <name type="scientific">Adlercreutzia equolifaciens</name>
    <dbReference type="NCBI Taxonomy" id="446660"/>
    <lineage>
        <taxon>Bacteria</taxon>
        <taxon>Bacillati</taxon>
        <taxon>Actinomycetota</taxon>
        <taxon>Coriobacteriia</taxon>
        <taxon>Eggerthellales</taxon>
        <taxon>Eggerthellaceae</taxon>
        <taxon>Adlercreutzia</taxon>
    </lineage>
</organism>
<gene>
    <name evidence="4" type="ORF">FM068_08840</name>
</gene>
<dbReference type="Proteomes" id="UP000472380">
    <property type="component" value="Unassembled WGS sequence"/>
</dbReference>
<dbReference type="RefSeq" id="WP_161128169.1">
    <property type="nucleotide sequence ID" value="NZ_VJNE01000019.1"/>
</dbReference>
<feature type="compositionally biased region" description="Low complexity" evidence="2">
    <location>
        <begin position="77"/>
        <end position="87"/>
    </location>
</feature>